<proteinExistence type="predicted"/>
<protein>
    <submittedName>
        <fullName evidence="2">Uncharacterized protein</fullName>
    </submittedName>
</protein>
<accession>A0AAF3J3R1</accession>
<sequence length="140" mass="16302">MFALFWTRSNWAGSSRSAGTTLGTAYRWSFPISVRSHPPPQSTIPQLHDHLQLHKYRVTTIDYDVEIKAIFTEMERKWEMSDLPKVSDREFQDFFKTQCGIQFPSWWQFVHRPICVLALSIFTDGAKAGYQAGLRVCQRN</sequence>
<reference evidence="2" key="1">
    <citation type="submission" date="2024-02" db="UniProtKB">
        <authorList>
            <consortium name="WormBaseParasite"/>
        </authorList>
    </citation>
    <scope>IDENTIFICATION</scope>
</reference>
<dbReference type="WBParaSite" id="MBELARI_LOCUS14323">
    <property type="protein sequence ID" value="MBELARI_LOCUS14323"/>
    <property type="gene ID" value="MBELARI_LOCUS14323"/>
</dbReference>
<organism evidence="1 2">
    <name type="scientific">Mesorhabditis belari</name>
    <dbReference type="NCBI Taxonomy" id="2138241"/>
    <lineage>
        <taxon>Eukaryota</taxon>
        <taxon>Metazoa</taxon>
        <taxon>Ecdysozoa</taxon>
        <taxon>Nematoda</taxon>
        <taxon>Chromadorea</taxon>
        <taxon>Rhabditida</taxon>
        <taxon>Rhabditina</taxon>
        <taxon>Rhabditomorpha</taxon>
        <taxon>Rhabditoidea</taxon>
        <taxon>Rhabditidae</taxon>
        <taxon>Mesorhabditinae</taxon>
        <taxon>Mesorhabditis</taxon>
    </lineage>
</organism>
<name>A0AAF3J3R1_9BILA</name>
<evidence type="ECO:0000313" key="1">
    <source>
        <dbReference type="Proteomes" id="UP000887575"/>
    </source>
</evidence>
<keyword evidence="1" id="KW-1185">Reference proteome</keyword>
<evidence type="ECO:0000313" key="2">
    <source>
        <dbReference type="WBParaSite" id="MBELARI_LOCUS14323"/>
    </source>
</evidence>
<dbReference type="Proteomes" id="UP000887575">
    <property type="component" value="Unassembled WGS sequence"/>
</dbReference>
<dbReference type="AlphaFoldDB" id="A0AAF3J3R1"/>